<evidence type="ECO:0000313" key="19">
    <source>
        <dbReference type="Proteomes" id="UP000005926"/>
    </source>
</evidence>
<evidence type="ECO:0000256" key="8">
    <source>
        <dbReference type="ARBA" id="ARBA00022697"/>
    </source>
</evidence>
<dbReference type="UniPathway" id="UPA00034">
    <property type="reaction ID" value="UER00016"/>
</dbReference>
<organism evidence="18 19">
    <name type="scientific">Granulicatella adiacens ATCC 49175</name>
    <dbReference type="NCBI Taxonomy" id="638301"/>
    <lineage>
        <taxon>Bacteria</taxon>
        <taxon>Bacillati</taxon>
        <taxon>Bacillota</taxon>
        <taxon>Bacilli</taxon>
        <taxon>Lactobacillales</taxon>
        <taxon>Carnobacteriaceae</taxon>
        <taxon>Granulicatella</taxon>
    </lineage>
</organism>
<gene>
    <name evidence="15 18" type="primary">asd</name>
    <name evidence="18" type="ORF">HMPREF0444_1113</name>
</gene>
<keyword evidence="7 15" id="KW-0028">Amino-acid biosynthesis</keyword>
<dbReference type="InterPro" id="IPR012280">
    <property type="entry name" value="Semialdhyde_DH_dimer_dom"/>
</dbReference>
<reference evidence="18 19" key="1">
    <citation type="submission" date="2009-08" db="EMBL/GenBank/DDBJ databases">
        <authorList>
            <person name="Muzny D."/>
            <person name="Qin X."/>
            <person name="Deng J."/>
            <person name="Jiang H."/>
            <person name="Liu Y."/>
            <person name="Qu J."/>
            <person name="Song X.-Z."/>
            <person name="Zhang L."/>
            <person name="Thornton R."/>
            <person name="Coyle M."/>
            <person name="Francisco L."/>
            <person name="Jackson L."/>
            <person name="Javaid M."/>
            <person name="Korchina V."/>
            <person name="Kovar C."/>
            <person name="Mata R."/>
            <person name="Mathew T."/>
            <person name="Ngo R."/>
            <person name="Nguyen L."/>
            <person name="Nguyen N."/>
            <person name="Okwuonu G."/>
            <person name="Ongeri F."/>
            <person name="Pham C."/>
            <person name="Simmons D."/>
            <person name="Wilczek-Boney K."/>
            <person name="Hale W."/>
            <person name="Jakkamsetti A."/>
            <person name="Pham P."/>
            <person name="Ruth R."/>
            <person name="San Lucas F."/>
            <person name="Warren J."/>
            <person name="Zhang J."/>
            <person name="Zhao Z."/>
            <person name="Zhou C."/>
            <person name="Zhu D."/>
            <person name="Lee S."/>
            <person name="Bess C."/>
            <person name="Blankenburg K."/>
            <person name="Forbes L."/>
            <person name="Fu Q."/>
            <person name="Gubbala S."/>
            <person name="Hirani K."/>
            <person name="Jayaseelan J.C."/>
            <person name="Lara F."/>
            <person name="Munidasa M."/>
            <person name="Palculict T."/>
            <person name="Patil S."/>
            <person name="Pu L.-L."/>
            <person name="Saada N."/>
            <person name="Tang L."/>
            <person name="Weissenberger G."/>
            <person name="Zhu Y."/>
            <person name="Hemphill L."/>
            <person name="Shang Y."/>
            <person name="Youmans B."/>
            <person name="Ayvaz T."/>
            <person name="Ross M."/>
            <person name="Santibanez J."/>
            <person name="Aqrawi P."/>
            <person name="Gross S."/>
            <person name="Joshi V."/>
            <person name="Fowler G."/>
            <person name="Nazareth L."/>
            <person name="Reid J."/>
            <person name="Worley K."/>
            <person name="Petrosino J."/>
            <person name="Highlander S."/>
            <person name="Gibbs R."/>
        </authorList>
    </citation>
    <scope>NUCLEOTIDE SEQUENCE [LARGE SCALE GENOMIC DNA]</scope>
    <source>
        <strain evidence="18 19">ATCC 49175</strain>
    </source>
</reference>
<keyword evidence="19" id="KW-1185">Reference proteome</keyword>
<dbReference type="Pfam" id="PF02774">
    <property type="entry name" value="Semialdhyde_dhC"/>
    <property type="match status" value="1"/>
</dbReference>
<comment type="function">
    <text evidence="15">Catalyzes the NADPH-dependent formation of L-aspartate-semialdehyde (L-ASA) by the reductive dephosphorylation of L-aspartyl-4-phosphate.</text>
</comment>
<feature type="binding site" evidence="15">
    <location>
        <position position="336"/>
    </location>
    <ligand>
        <name>NADP(+)</name>
        <dbReference type="ChEBI" id="CHEBI:58349"/>
    </ligand>
</feature>
<keyword evidence="13 15" id="KW-0486">Methionine biosynthesis</keyword>
<comment type="similarity">
    <text evidence="4 15">Belongs to the aspartate-semialdehyde dehydrogenase family.</text>
</comment>
<evidence type="ECO:0000256" key="13">
    <source>
        <dbReference type="ARBA" id="ARBA00023167"/>
    </source>
</evidence>
<keyword evidence="12 15" id="KW-0457">Lysine biosynthesis</keyword>
<comment type="pathway">
    <text evidence="2 15">Amino-acid biosynthesis; L-lysine biosynthesis via DAP pathway; (S)-tetrahydrodipicolinate from L-aspartate: step 2/4.</text>
</comment>
<dbReference type="NCBIfam" id="NF011456">
    <property type="entry name" value="PRK14874.1"/>
    <property type="match status" value="1"/>
</dbReference>
<dbReference type="SUPFAM" id="SSF55347">
    <property type="entry name" value="Glyceraldehyde-3-phosphate dehydrogenase-like, C-terminal domain"/>
    <property type="match status" value="1"/>
</dbReference>
<dbReference type="GO" id="GO:0071266">
    <property type="term" value="P:'de novo' L-methionine biosynthetic process"/>
    <property type="evidence" value="ECO:0007669"/>
    <property type="project" value="UniProtKB-UniRule"/>
</dbReference>
<dbReference type="PANTHER" id="PTHR46278:SF2">
    <property type="entry name" value="ASPARTATE-SEMIALDEHYDE DEHYDROGENASE"/>
    <property type="match status" value="1"/>
</dbReference>
<dbReference type="HAMAP" id="MF_02121">
    <property type="entry name" value="ASADH"/>
    <property type="match status" value="1"/>
</dbReference>
<dbReference type="Proteomes" id="UP000005926">
    <property type="component" value="Unassembled WGS sequence"/>
</dbReference>
<dbReference type="PIRSF" id="PIRSF000148">
    <property type="entry name" value="ASA_dh"/>
    <property type="match status" value="1"/>
</dbReference>
<evidence type="ECO:0000256" key="2">
    <source>
        <dbReference type="ARBA" id="ARBA00005076"/>
    </source>
</evidence>
<dbReference type="GO" id="GO:0051287">
    <property type="term" value="F:NAD binding"/>
    <property type="evidence" value="ECO:0007669"/>
    <property type="project" value="InterPro"/>
</dbReference>
<feature type="active site" description="Acyl-thioester intermediate" evidence="15 16">
    <location>
        <position position="155"/>
    </location>
</feature>
<comment type="catalytic activity">
    <reaction evidence="14 15">
        <text>L-aspartate 4-semialdehyde + phosphate + NADP(+) = 4-phospho-L-aspartate + NADPH + H(+)</text>
        <dbReference type="Rhea" id="RHEA:24284"/>
        <dbReference type="ChEBI" id="CHEBI:15378"/>
        <dbReference type="ChEBI" id="CHEBI:43474"/>
        <dbReference type="ChEBI" id="CHEBI:57535"/>
        <dbReference type="ChEBI" id="CHEBI:57783"/>
        <dbReference type="ChEBI" id="CHEBI:58349"/>
        <dbReference type="ChEBI" id="CHEBI:537519"/>
        <dbReference type="EC" id="1.2.1.11"/>
    </reaction>
</comment>
<dbReference type="CDD" id="cd02316">
    <property type="entry name" value="VcASADH2_like_N"/>
    <property type="match status" value="1"/>
</dbReference>
<dbReference type="GO" id="GO:0019877">
    <property type="term" value="P:diaminopimelate biosynthetic process"/>
    <property type="evidence" value="ECO:0007669"/>
    <property type="project" value="UniProtKB-UniRule"/>
</dbReference>
<keyword evidence="10 15" id="KW-0220">Diaminopimelate biosynthesis</keyword>
<evidence type="ECO:0000256" key="6">
    <source>
        <dbReference type="ARBA" id="ARBA00013120"/>
    </source>
</evidence>
<evidence type="ECO:0000259" key="17">
    <source>
        <dbReference type="SMART" id="SM00859"/>
    </source>
</evidence>
<name>C8NGR8_9LACT</name>
<dbReference type="InterPro" id="IPR012080">
    <property type="entry name" value="Asp_semialdehyde_DH"/>
</dbReference>
<dbReference type="Gene3D" id="3.40.50.720">
    <property type="entry name" value="NAD(P)-binding Rossmann-like Domain"/>
    <property type="match status" value="1"/>
</dbReference>
<dbReference type="EC" id="1.2.1.11" evidence="6 15"/>
<feature type="binding site" evidence="15">
    <location>
        <begin position="39"/>
        <end position="42"/>
    </location>
    <ligand>
        <name>NADP(+)</name>
        <dbReference type="ChEBI" id="CHEBI:58349"/>
    </ligand>
</feature>
<dbReference type="PANTHER" id="PTHR46278">
    <property type="entry name" value="DEHYDROGENASE, PUTATIVE-RELATED"/>
    <property type="match status" value="1"/>
</dbReference>
<dbReference type="GO" id="GO:0009088">
    <property type="term" value="P:threonine biosynthetic process"/>
    <property type="evidence" value="ECO:0007669"/>
    <property type="project" value="UniProtKB-UniRule"/>
</dbReference>
<feature type="binding site" evidence="15">
    <location>
        <begin position="185"/>
        <end position="186"/>
    </location>
    <ligand>
        <name>NADP(+)</name>
        <dbReference type="ChEBI" id="CHEBI:58349"/>
    </ligand>
</feature>
<dbReference type="NCBIfam" id="TIGR01296">
    <property type="entry name" value="asd_B"/>
    <property type="match status" value="1"/>
</dbReference>
<evidence type="ECO:0000256" key="15">
    <source>
        <dbReference type="HAMAP-Rule" id="MF_02121"/>
    </source>
</evidence>
<evidence type="ECO:0000313" key="18">
    <source>
        <dbReference type="EMBL" id="EEW36895.1"/>
    </source>
</evidence>
<feature type="active site" description="Proton acceptor" evidence="15 16">
    <location>
        <position position="263"/>
    </location>
</feature>
<evidence type="ECO:0000256" key="9">
    <source>
        <dbReference type="ARBA" id="ARBA00022857"/>
    </source>
</evidence>
<keyword evidence="8 15" id="KW-0791">Threonine biosynthesis</keyword>
<proteinExistence type="inferred from homology"/>
<dbReference type="AlphaFoldDB" id="C8NGR8"/>
<dbReference type="GO" id="GO:0004073">
    <property type="term" value="F:aspartate-semialdehyde dehydrogenase activity"/>
    <property type="evidence" value="ECO:0007669"/>
    <property type="project" value="UniProtKB-UniRule"/>
</dbReference>
<dbReference type="GO" id="GO:0046983">
    <property type="term" value="F:protein dimerization activity"/>
    <property type="evidence" value="ECO:0007669"/>
    <property type="project" value="InterPro"/>
</dbReference>
<comment type="subunit">
    <text evidence="5 15">Homodimer.</text>
</comment>
<dbReference type="STRING" id="638301.HMPREF0444_1113"/>
<dbReference type="SMART" id="SM00859">
    <property type="entry name" value="Semialdhyde_dh"/>
    <property type="match status" value="1"/>
</dbReference>
<dbReference type="CDD" id="cd18131">
    <property type="entry name" value="ASADH_C_bac_euk_like"/>
    <property type="match status" value="1"/>
</dbReference>
<evidence type="ECO:0000256" key="16">
    <source>
        <dbReference type="PIRSR" id="PIRSR000148-1"/>
    </source>
</evidence>
<evidence type="ECO:0000256" key="10">
    <source>
        <dbReference type="ARBA" id="ARBA00022915"/>
    </source>
</evidence>
<evidence type="ECO:0000256" key="4">
    <source>
        <dbReference type="ARBA" id="ARBA00010584"/>
    </source>
</evidence>
<evidence type="ECO:0000256" key="12">
    <source>
        <dbReference type="ARBA" id="ARBA00023154"/>
    </source>
</evidence>
<evidence type="ECO:0000256" key="14">
    <source>
        <dbReference type="ARBA" id="ARBA00047891"/>
    </source>
</evidence>
<dbReference type="GO" id="GO:0009097">
    <property type="term" value="P:isoleucine biosynthetic process"/>
    <property type="evidence" value="ECO:0007669"/>
    <property type="project" value="UniProtKB-UniRule"/>
</dbReference>
<accession>C8NGR8</accession>
<keyword evidence="9 15" id="KW-0521">NADP</keyword>
<dbReference type="Gene3D" id="3.30.360.10">
    <property type="entry name" value="Dihydrodipicolinate Reductase, domain 2"/>
    <property type="match status" value="1"/>
</dbReference>
<dbReference type="GO" id="GO:0009089">
    <property type="term" value="P:lysine biosynthetic process via diaminopimelate"/>
    <property type="evidence" value="ECO:0007669"/>
    <property type="project" value="UniProtKB-UniRule"/>
</dbReference>
<dbReference type="HOGENOM" id="CLU_049966_0_1_9"/>
<feature type="domain" description="Semialdehyde dehydrogenase NAD-binding" evidence="17">
    <location>
        <begin position="32"/>
        <end position="148"/>
    </location>
</feature>
<comment type="pathway">
    <text evidence="1 15">Amino-acid biosynthesis; L-methionine biosynthesis via de novo pathway; L-homoserine from L-aspartate: step 2/3.</text>
</comment>
<dbReference type="SUPFAM" id="SSF51735">
    <property type="entry name" value="NAD(P)-binding Rossmann-fold domains"/>
    <property type="match status" value="1"/>
</dbReference>
<evidence type="ECO:0000256" key="1">
    <source>
        <dbReference type="ARBA" id="ARBA00005021"/>
    </source>
</evidence>
<dbReference type="UniPathway" id="UPA00051">
    <property type="reaction ID" value="UER00464"/>
</dbReference>
<comment type="pathway">
    <text evidence="3 15">Amino-acid biosynthesis; L-threonine biosynthesis; L-threonine from L-aspartate: step 2/5.</text>
</comment>
<keyword evidence="11 15" id="KW-0560">Oxidoreductase</keyword>
<protein>
    <recommendedName>
        <fullName evidence="6 15">Aspartate-semialdehyde dehydrogenase</fullName>
        <shortName evidence="15">ASA dehydrogenase</shortName>
        <shortName evidence="15">ASADH</shortName>
        <ecNumber evidence="6 15">1.2.1.11</ecNumber>
    </recommendedName>
    <alternativeName>
        <fullName evidence="15">Aspartate-beta-semialdehyde dehydrogenase</fullName>
    </alternativeName>
</protein>
<comment type="caution">
    <text evidence="15">Lacks conserved residue(s) required for the propagation of feature annotation.</text>
</comment>
<dbReference type="EMBL" id="ACKZ01000020">
    <property type="protein sequence ID" value="EEW36895.1"/>
    <property type="molecule type" value="Genomic_DNA"/>
</dbReference>
<evidence type="ECO:0000256" key="5">
    <source>
        <dbReference type="ARBA" id="ARBA00011738"/>
    </source>
</evidence>
<feature type="binding site" evidence="15">
    <location>
        <position position="182"/>
    </location>
    <ligand>
        <name>substrate</name>
    </ligand>
</feature>
<evidence type="ECO:0000256" key="7">
    <source>
        <dbReference type="ARBA" id="ARBA00022605"/>
    </source>
</evidence>
<dbReference type="InterPro" id="IPR000534">
    <property type="entry name" value="Semialdehyde_DH_NAD-bd"/>
</dbReference>
<dbReference type="InterPro" id="IPR036291">
    <property type="entry name" value="NAD(P)-bd_dom_sf"/>
</dbReference>
<evidence type="ECO:0000256" key="11">
    <source>
        <dbReference type="ARBA" id="ARBA00023002"/>
    </source>
</evidence>
<comment type="caution">
    <text evidence="18">The sequence shown here is derived from an EMBL/GenBank/DDBJ whole genome shotgun (WGS) entry which is preliminary data.</text>
</comment>
<dbReference type="Pfam" id="PF01118">
    <property type="entry name" value="Semialdhyde_dh"/>
    <property type="match status" value="1"/>
</dbReference>
<dbReference type="GO" id="GO:0050661">
    <property type="term" value="F:NADP binding"/>
    <property type="evidence" value="ECO:0007669"/>
    <property type="project" value="UniProtKB-UniRule"/>
</dbReference>
<dbReference type="UniPathway" id="UPA00050">
    <property type="reaction ID" value="UER00463"/>
</dbReference>
<feature type="binding site" evidence="15">
    <location>
        <position position="256"/>
    </location>
    <ligand>
        <name>substrate</name>
    </ligand>
</feature>
<dbReference type="InterPro" id="IPR005986">
    <property type="entry name" value="Asp_semialdehyde_DH_beta"/>
</dbReference>
<feature type="binding site" evidence="15">
    <location>
        <position position="128"/>
    </location>
    <ligand>
        <name>phosphate</name>
        <dbReference type="ChEBI" id="CHEBI:43474"/>
    </ligand>
</feature>
<sequence length="359" mass="39973">MLQRKTILYFLKEVRYNFQHSVLAKGDFFMVNIAIVGATGVVGTKMIERLEESDLQVDHLYLLASARSAGKVLQFRGKEYVVEELTEDSFKRDIDYAIFSAGGGTSLKFAPIAEHDGVIVIDNSSAWRMDPEIDLVVPECNAPTLERKIIANPNCSTIQSVVPLRPLHDAFGLKRVAYTTYQAVSGSGQAGINDLRNGEKGEAPTNYPHPIYNNVLPHIDVFLENGYTKEEMKMIQETRKILGLSDDVAVTATCVRVPVYNSHSVEINVTFEKDTTPEEIRALLAKAPGVIVLDKPEENVYPTPLQATGHDEVYVGRIRRDISQPNSFHIWCVGDNIRKGAASNAIQIAEYIEAHNLRK</sequence>
<dbReference type="eggNOG" id="COG0136">
    <property type="taxonomic scope" value="Bacteria"/>
</dbReference>
<evidence type="ECO:0000256" key="3">
    <source>
        <dbReference type="ARBA" id="ARBA00005097"/>
    </source>
</evidence>
<feature type="binding site" evidence="15">
    <location>
        <begin position="67"/>
        <end position="68"/>
    </location>
    <ligand>
        <name>NADP(+)</name>
        <dbReference type="ChEBI" id="CHEBI:58349"/>
    </ligand>
</feature>